<dbReference type="CDD" id="cd03448">
    <property type="entry name" value="HDE_HSD"/>
    <property type="match status" value="1"/>
</dbReference>
<organism evidence="3 4">
    <name type="scientific">Acidovorax bellezanensis</name>
    <dbReference type="NCBI Taxonomy" id="2976702"/>
    <lineage>
        <taxon>Bacteria</taxon>
        <taxon>Pseudomonadati</taxon>
        <taxon>Pseudomonadota</taxon>
        <taxon>Betaproteobacteria</taxon>
        <taxon>Burkholderiales</taxon>
        <taxon>Comamonadaceae</taxon>
        <taxon>Acidovorax</taxon>
    </lineage>
</organism>
<proteinExistence type="predicted"/>
<dbReference type="InterPro" id="IPR054357">
    <property type="entry name" value="MFE-2_N"/>
</dbReference>
<evidence type="ECO:0000313" key="3">
    <source>
        <dbReference type="EMBL" id="MCT9812055.1"/>
    </source>
</evidence>
<gene>
    <name evidence="3" type="ORF">N0K08_15525</name>
</gene>
<dbReference type="Pfam" id="PF22622">
    <property type="entry name" value="MFE-2_hydrat-2_N"/>
    <property type="match status" value="1"/>
</dbReference>
<dbReference type="RefSeq" id="WP_261501295.1">
    <property type="nucleotide sequence ID" value="NZ_JAODYH010000007.1"/>
</dbReference>
<dbReference type="SUPFAM" id="SSF54637">
    <property type="entry name" value="Thioesterase/thiol ester dehydrase-isomerase"/>
    <property type="match status" value="2"/>
</dbReference>
<protein>
    <submittedName>
        <fullName evidence="3">MaoC/PaaZ C-terminal domain-containing protein</fullName>
    </submittedName>
</protein>
<evidence type="ECO:0000259" key="1">
    <source>
        <dbReference type="Pfam" id="PF01575"/>
    </source>
</evidence>
<reference evidence="3 4" key="1">
    <citation type="submission" date="2022-09" db="EMBL/GenBank/DDBJ databases">
        <title>Draft genome of isolate Be4.</title>
        <authorList>
            <person name="Sanchez-Castro I."/>
            <person name="Martinez-Rodriguez P."/>
            <person name="Descostes M."/>
            <person name="Merroun M."/>
        </authorList>
    </citation>
    <scope>NUCLEOTIDE SEQUENCE [LARGE SCALE GENOMIC DNA]</scope>
    <source>
        <strain evidence="3 4">Be4</strain>
    </source>
</reference>
<name>A0ABT2PNK8_9BURK</name>
<dbReference type="Pfam" id="PF01575">
    <property type="entry name" value="MaoC_dehydratas"/>
    <property type="match status" value="1"/>
</dbReference>
<dbReference type="Proteomes" id="UP001525968">
    <property type="component" value="Unassembled WGS sequence"/>
</dbReference>
<dbReference type="Gene3D" id="3.10.129.10">
    <property type="entry name" value="Hotdog Thioesterase"/>
    <property type="match status" value="1"/>
</dbReference>
<comment type="caution">
    <text evidence="3">The sequence shown here is derived from an EMBL/GenBank/DDBJ whole genome shotgun (WGS) entry which is preliminary data.</text>
</comment>
<keyword evidence="4" id="KW-1185">Reference proteome</keyword>
<evidence type="ECO:0000259" key="2">
    <source>
        <dbReference type="Pfam" id="PF22622"/>
    </source>
</evidence>
<feature type="domain" description="Peroxisomal multifunctional enzyme type 2-like N-terminal" evidence="2">
    <location>
        <begin position="18"/>
        <end position="144"/>
    </location>
</feature>
<dbReference type="EMBL" id="JAODYH010000007">
    <property type="protein sequence ID" value="MCT9812055.1"/>
    <property type="molecule type" value="Genomic_DNA"/>
</dbReference>
<dbReference type="PANTHER" id="PTHR13078">
    <property type="entry name" value="PEROXISOMAL MULTIFUNCTIONAL ENZYME TYPE 2-RELATED"/>
    <property type="match status" value="1"/>
</dbReference>
<dbReference type="InterPro" id="IPR029069">
    <property type="entry name" value="HotDog_dom_sf"/>
</dbReference>
<sequence length="304" mass="32586">MLNDEVLRKWPFADVVNAYSEDDCIRYALSVGIAADPLDADDLRYVVEPDLQVLPTFVATVGAPGAWASDPETGIDWMQILHGEHRMRFFRALPARGALQSRTRVTGLVDKGEGKGALVTTTRDVSDAHSGQLLAQVEHVSFCRADGGYSQGGASDAPLAPLPAAPSQAAQACMEMPTQRNAALLYRLNGDRNPIHAVPSAWRKAGFERPILHGLCTYGMAAQALVKLACDGDAARLGSIAARFSAPVYPGETLVFSLWRGSQTASEQSFHFEVHVKERGVKVLSHGAAVAKARPLPMVDSVGV</sequence>
<evidence type="ECO:0000313" key="4">
    <source>
        <dbReference type="Proteomes" id="UP001525968"/>
    </source>
</evidence>
<dbReference type="PANTHER" id="PTHR13078:SF56">
    <property type="entry name" value="PEROXISOMAL MULTIFUNCTIONAL ENZYME TYPE 2"/>
    <property type="match status" value="1"/>
</dbReference>
<accession>A0ABT2PNK8</accession>
<dbReference type="InterPro" id="IPR002539">
    <property type="entry name" value="MaoC-like_dom"/>
</dbReference>
<feature type="domain" description="MaoC-like" evidence="1">
    <location>
        <begin position="166"/>
        <end position="278"/>
    </location>
</feature>